<dbReference type="SUPFAM" id="SSF100950">
    <property type="entry name" value="NagB/RpiA/CoA transferase-like"/>
    <property type="match status" value="1"/>
</dbReference>
<organism evidence="2">
    <name type="scientific">bioreactor metagenome</name>
    <dbReference type="NCBI Taxonomy" id="1076179"/>
    <lineage>
        <taxon>unclassified sequences</taxon>
        <taxon>metagenomes</taxon>
        <taxon>ecological metagenomes</taxon>
    </lineage>
</organism>
<dbReference type="AlphaFoldDB" id="A0A645ERW2"/>
<dbReference type="EMBL" id="VSSQ01050073">
    <property type="protein sequence ID" value="MPN04140.1"/>
    <property type="molecule type" value="Genomic_DNA"/>
</dbReference>
<evidence type="ECO:0000259" key="1">
    <source>
        <dbReference type="Pfam" id="PF13336"/>
    </source>
</evidence>
<evidence type="ECO:0000313" key="2">
    <source>
        <dbReference type="EMBL" id="MPN04140.1"/>
    </source>
</evidence>
<feature type="domain" description="Acetyl-CoA hydrolase/transferase C-terminal" evidence="1">
    <location>
        <begin position="2"/>
        <end position="42"/>
    </location>
</feature>
<dbReference type="Pfam" id="PF13336">
    <property type="entry name" value="AcetylCoA_hyd_C"/>
    <property type="match status" value="1"/>
</dbReference>
<comment type="caution">
    <text evidence="2">The sequence shown here is derived from an EMBL/GenBank/DDBJ whole genome shotgun (WGS) entry which is preliminary data.</text>
</comment>
<reference evidence="2" key="1">
    <citation type="submission" date="2019-08" db="EMBL/GenBank/DDBJ databases">
        <authorList>
            <person name="Kucharzyk K."/>
            <person name="Murdoch R.W."/>
            <person name="Higgins S."/>
            <person name="Loffler F."/>
        </authorList>
    </citation>
    <scope>NUCLEOTIDE SEQUENCE</scope>
</reference>
<name>A0A645ERW2_9ZZZZ</name>
<sequence length="56" mass="6392">MVHYVVTEYGAVNLMGKSTFERAELVASIAHPQFRDELMHEAERMGLTSRTSRIQP</sequence>
<dbReference type="Gene3D" id="3.40.1080.20">
    <property type="entry name" value="Acetyl-CoA hydrolase/transferase C-terminal domain"/>
    <property type="match status" value="1"/>
</dbReference>
<dbReference type="GO" id="GO:0016740">
    <property type="term" value="F:transferase activity"/>
    <property type="evidence" value="ECO:0007669"/>
    <property type="project" value="UniProtKB-KW"/>
</dbReference>
<dbReference type="InterPro" id="IPR038460">
    <property type="entry name" value="AcetylCoA_hyd_C_sf"/>
</dbReference>
<dbReference type="InterPro" id="IPR037171">
    <property type="entry name" value="NagB/RpiA_transferase-like"/>
</dbReference>
<dbReference type="EC" id="2.8.3.-" evidence="2"/>
<keyword evidence="2" id="KW-0808">Transferase</keyword>
<dbReference type="InterPro" id="IPR026888">
    <property type="entry name" value="AcetylCoA_hyd_C"/>
</dbReference>
<protein>
    <submittedName>
        <fullName evidence="2">Butanoate coenzyme A-transferase</fullName>
        <ecNumber evidence="2">2.8.3.-</ecNumber>
    </submittedName>
</protein>
<proteinExistence type="predicted"/>
<gene>
    <name evidence="2" type="ORF">SDC9_151376</name>
</gene>
<accession>A0A645ERW2</accession>